<accession>E6LDH9</accession>
<protein>
    <submittedName>
        <fullName evidence="1">Uncharacterized protein</fullName>
    </submittedName>
</protein>
<dbReference type="HOGENOM" id="CLU_211774_0_0_9"/>
<keyword evidence="2" id="KW-1185">Reference proteome</keyword>
<name>E6LDH9_ENTI1</name>
<comment type="caution">
    <text evidence="1">The sequence shown here is derived from an EMBL/GenBank/DDBJ whole genome shotgun (WGS) entry which is preliminary data.</text>
</comment>
<evidence type="ECO:0000313" key="1">
    <source>
        <dbReference type="EMBL" id="EFU74755.1"/>
    </source>
</evidence>
<dbReference type="EMBL" id="AEPV01000013">
    <property type="protein sequence ID" value="EFU74755.1"/>
    <property type="molecule type" value="Genomic_DNA"/>
</dbReference>
<dbReference type="PATRIC" id="fig|888064.11.peg.1798"/>
<dbReference type="STRING" id="888064.HMPREF9088_0419"/>
<sequence>MFISALILLLVTVLFNDIAVGLVLAIVSLPRSNYFSKKVYTKK</sequence>
<evidence type="ECO:0000313" key="2">
    <source>
        <dbReference type="Proteomes" id="UP000010296"/>
    </source>
</evidence>
<gene>
    <name evidence="1" type="ORF">HMPREF9088_0419</name>
</gene>
<reference evidence="1 2" key="1">
    <citation type="submission" date="2010-12" db="EMBL/GenBank/DDBJ databases">
        <authorList>
            <person name="Muzny D."/>
            <person name="Qin X."/>
            <person name="Deng J."/>
            <person name="Jiang H."/>
            <person name="Liu Y."/>
            <person name="Qu J."/>
            <person name="Song X.-Z."/>
            <person name="Zhang L."/>
            <person name="Thornton R."/>
            <person name="Coyle M."/>
            <person name="Francisco L."/>
            <person name="Jackson L."/>
            <person name="Javaid M."/>
            <person name="Korchina V."/>
            <person name="Kovar C."/>
            <person name="Mata R."/>
            <person name="Mathew T."/>
            <person name="Ngo R."/>
            <person name="Nguyen L."/>
            <person name="Nguyen N."/>
            <person name="Okwuonu G."/>
            <person name="Ongeri F."/>
            <person name="Pham C."/>
            <person name="Simmons D."/>
            <person name="Wilczek-Boney K."/>
            <person name="Hale W."/>
            <person name="Jakkamsetti A."/>
            <person name="Pham P."/>
            <person name="Ruth R."/>
            <person name="San Lucas F."/>
            <person name="Warren J."/>
            <person name="Zhang J."/>
            <person name="Zhao Z."/>
            <person name="Zhou C."/>
            <person name="Zhu D."/>
            <person name="Lee S."/>
            <person name="Bess C."/>
            <person name="Blankenburg K."/>
            <person name="Forbes L."/>
            <person name="Fu Q."/>
            <person name="Gubbala S."/>
            <person name="Hirani K."/>
            <person name="Jayaseelan J.C."/>
            <person name="Lara F."/>
            <person name="Munidasa M."/>
            <person name="Palculict T."/>
            <person name="Patil S."/>
            <person name="Pu L.-L."/>
            <person name="Saada N."/>
            <person name="Tang L."/>
            <person name="Weissenberger G."/>
            <person name="Zhu Y."/>
            <person name="Hemphill L."/>
            <person name="Shang Y."/>
            <person name="Youmans B."/>
            <person name="Ayvaz T."/>
            <person name="Ross M."/>
            <person name="Santibanez J."/>
            <person name="Aqrawi P."/>
            <person name="Gross S."/>
            <person name="Joshi V."/>
            <person name="Fowler G."/>
            <person name="Nazareth L."/>
            <person name="Reid J."/>
            <person name="Worley K."/>
            <person name="Petrosino J."/>
            <person name="Highlander S."/>
            <person name="Gibbs R."/>
        </authorList>
    </citation>
    <scope>NUCLEOTIDE SEQUENCE [LARGE SCALE GENOMIC DNA]</scope>
    <source>
        <strain evidence="2">DSM 15952 / CCUG 50447 / LMG 22039 / TP 1.5</strain>
    </source>
</reference>
<proteinExistence type="predicted"/>
<organism evidence="1 2">
    <name type="scientific">Enterococcus italicus (strain DSM 15952 / CCUG 50447 / LMG 22039 / TP 1.5)</name>
    <dbReference type="NCBI Taxonomy" id="888064"/>
    <lineage>
        <taxon>Bacteria</taxon>
        <taxon>Bacillati</taxon>
        <taxon>Bacillota</taxon>
        <taxon>Bacilli</taxon>
        <taxon>Lactobacillales</taxon>
        <taxon>Enterococcaceae</taxon>
        <taxon>Enterococcus</taxon>
    </lineage>
</organism>
<dbReference type="Proteomes" id="UP000010296">
    <property type="component" value="Unassembled WGS sequence"/>
</dbReference>
<dbReference type="AlphaFoldDB" id="E6LDH9"/>